<reference evidence="2" key="1">
    <citation type="submission" date="2015-10" db="EMBL/GenBank/DDBJ databases">
        <title>Draft genome sequence of Salegentibacter mishustinae KCTC 12263.</title>
        <authorList>
            <person name="Lin W."/>
            <person name="Zheng Q."/>
        </authorList>
    </citation>
    <scope>NUCLEOTIDE SEQUENCE [LARGE SCALE GENOMIC DNA]</scope>
    <source>
        <strain evidence="2">KCTC 12263</strain>
    </source>
</reference>
<feature type="signal peptide" evidence="1">
    <location>
        <begin position="1"/>
        <end position="18"/>
    </location>
</feature>
<accession>A0A0Q9ZL09</accession>
<name>A0A0Q9ZL09_9FLAO</name>
<keyword evidence="2" id="KW-0808">Transferase</keyword>
<gene>
    <name evidence="2" type="ORF">APR42_04030</name>
</gene>
<dbReference type="Proteomes" id="UP000051643">
    <property type="component" value="Unassembled WGS sequence"/>
</dbReference>
<evidence type="ECO:0000313" key="2">
    <source>
        <dbReference type="EMBL" id="KRG29107.1"/>
    </source>
</evidence>
<keyword evidence="3" id="KW-1185">Reference proteome</keyword>
<dbReference type="GO" id="GO:0032259">
    <property type="term" value="P:methylation"/>
    <property type="evidence" value="ECO:0007669"/>
    <property type="project" value="UniProtKB-KW"/>
</dbReference>
<proteinExistence type="predicted"/>
<evidence type="ECO:0000256" key="1">
    <source>
        <dbReference type="SAM" id="SignalP"/>
    </source>
</evidence>
<comment type="caution">
    <text evidence="2">The sequence shown here is derived from an EMBL/GenBank/DDBJ whole genome shotgun (WGS) entry which is preliminary data.</text>
</comment>
<dbReference type="OrthoDB" id="117186at2"/>
<dbReference type="SUPFAM" id="SSF54427">
    <property type="entry name" value="NTF2-like"/>
    <property type="match status" value="1"/>
</dbReference>
<evidence type="ECO:0000313" key="3">
    <source>
        <dbReference type="Proteomes" id="UP000051643"/>
    </source>
</evidence>
<organism evidence="2 3">
    <name type="scientific">Salegentibacter mishustinae</name>
    <dbReference type="NCBI Taxonomy" id="270918"/>
    <lineage>
        <taxon>Bacteria</taxon>
        <taxon>Pseudomonadati</taxon>
        <taxon>Bacteroidota</taxon>
        <taxon>Flavobacteriia</taxon>
        <taxon>Flavobacteriales</taxon>
        <taxon>Flavobacteriaceae</taxon>
        <taxon>Salegentibacter</taxon>
    </lineage>
</organism>
<dbReference type="AlphaFoldDB" id="A0A0Q9ZL09"/>
<protein>
    <submittedName>
        <fullName evidence="2">3-methyl-2-oxobutanoate hydroxymethyltransferase</fullName>
    </submittedName>
</protein>
<dbReference type="EMBL" id="LKTP01000012">
    <property type="protein sequence ID" value="KRG29107.1"/>
    <property type="molecule type" value="Genomic_DNA"/>
</dbReference>
<dbReference type="STRING" id="270918.APR42_04030"/>
<dbReference type="Gene3D" id="3.10.450.50">
    <property type="match status" value="1"/>
</dbReference>
<keyword evidence="1" id="KW-0732">Signal</keyword>
<dbReference type="InterPro" id="IPR032710">
    <property type="entry name" value="NTF2-like_dom_sf"/>
</dbReference>
<dbReference type="GO" id="GO:0008168">
    <property type="term" value="F:methyltransferase activity"/>
    <property type="evidence" value="ECO:0007669"/>
    <property type="project" value="UniProtKB-KW"/>
</dbReference>
<keyword evidence="2" id="KW-0489">Methyltransferase</keyword>
<sequence>MKKLLLIGLFLISQGAWSQKNTDTEDIKILIEDFFEAFHAQDSTALKEFAHPEIKMQSVAIDAQGNTNLSTEDYSGFLKSIASIPKSTKFREELTDFKINTNGMIANASTPYRFFLNDELSHCGVNTFQLMKSEGKWKIIYLVDTRSKLGCK</sequence>
<feature type="chain" id="PRO_5006389605" evidence="1">
    <location>
        <begin position="19"/>
        <end position="152"/>
    </location>
</feature>
<dbReference type="RefSeq" id="WP_057481580.1">
    <property type="nucleotide sequence ID" value="NZ_BMWR01000003.1"/>
</dbReference>